<evidence type="ECO:0000313" key="1">
    <source>
        <dbReference type="EMBL" id="RQH53523.1"/>
    </source>
</evidence>
<comment type="caution">
    <text evidence="1">The sequence shown here is derived from an EMBL/GenBank/DDBJ whole genome shotgun (WGS) entry which is preliminary data.</text>
</comment>
<gene>
    <name evidence="1" type="ORF">D5R40_03900</name>
</gene>
<accession>A0A3N6PTF5</accession>
<proteinExistence type="predicted"/>
<sequence>MVGVGDRRQETGDRRQEKLEFIGGRSGRFVRMIFLPNYAPKIRSMHEHKEVKNLHCNSTPKIL</sequence>
<name>A0A3N6PTF5_9CYAN</name>
<dbReference type="AlphaFoldDB" id="A0A3N6PTF5"/>
<keyword evidence="2" id="KW-1185">Reference proteome</keyword>
<dbReference type="Proteomes" id="UP000269154">
    <property type="component" value="Unassembled WGS sequence"/>
</dbReference>
<protein>
    <submittedName>
        <fullName evidence="1">Uncharacterized protein</fullName>
    </submittedName>
</protein>
<dbReference type="EMBL" id="RCBY01000012">
    <property type="protein sequence ID" value="RQH53523.1"/>
    <property type="molecule type" value="Genomic_DNA"/>
</dbReference>
<evidence type="ECO:0000313" key="2">
    <source>
        <dbReference type="Proteomes" id="UP000269154"/>
    </source>
</evidence>
<organism evidence="1 2">
    <name type="scientific">Okeania hirsuta</name>
    <dbReference type="NCBI Taxonomy" id="1458930"/>
    <lineage>
        <taxon>Bacteria</taxon>
        <taxon>Bacillati</taxon>
        <taxon>Cyanobacteriota</taxon>
        <taxon>Cyanophyceae</taxon>
        <taxon>Oscillatoriophycideae</taxon>
        <taxon>Oscillatoriales</taxon>
        <taxon>Microcoleaceae</taxon>
        <taxon>Okeania</taxon>
    </lineage>
</organism>
<reference evidence="1 2" key="1">
    <citation type="journal article" date="2018" name="ACS Chem. Biol.">
        <title>Ketoreductase domain dysfunction expands chemodiversity: malyngamide biosynthesis in the cyanobacterium Okeania hirsuta.</title>
        <authorList>
            <person name="Moss N.A."/>
            <person name="Leao T."/>
            <person name="Rankin M."/>
            <person name="McCullough T.M."/>
            <person name="Qu P."/>
            <person name="Korobeynikov A."/>
            <person name="Smith J.L."/>
            <person name="Gerwick L."/>
            <person name="Gerwick W.H."/>
        </authorList>
    </citation>
    <scope>NUCLEOTIDE SEQUENCE [LARGE SCALE GENOMIC DNA]</scope>
    <source>
        <strain evidence="1 2">PAB10Feb10-1</strain>
    </source>
</reference>
<dbReference type="RefSeq" id="WP_124154250.1">
    <property type="nucleotide sequence ID" value="NZ_CAWOLW010000024.1"/>
</dbReference>